<evidence type="ECO:0000256" key="1">
    <source>
        <dbReference type="SAM" id="Coils"/>
    </source>
</evidence>
<dbReference type="AlphaFoldDB" id="A0A1T4QWB1"/>
<keyword evidence="2" id="KW-0732">Signal</keyword>
<keyword evidence="1" id="KW-0175">Coiled coil</keyword>
<dbReference type="Proteomes" id="UP000189933">
    <property type="component" value="Unassembled WGS sequence"/>
</dbReference>
<feature type="coiled-coil region" evidence="1">
    <location>
        <begin position="127"/>
        <end position="213"/>
    </location>
</feature>
<dbReference type="EMBL" id="FUXM01000022">
    <property type="protein sequence ID" value="SKA07608.1"/>
    <property type="molecule type" value="Genomic_DNA"/>
</dbReference>
<accession>A0A1T4QWB1</accession>
<protein>
    <submittedName>
        <fullName evidence="3">Uncharacterized protein</fullName>
    </submittedName>
</protein>
<gene>
    <name evidence="3" type="ORF">SAMN02745885_01814</name>
</gene>
<evidence type="ECO:0000256" key="2">
    <source>
        <dbReference type="SAM" id="SignalP"/>
    </source>
</evidence>
<feature type="signal peptide" evidence="2">
    <location>
        <begin position="1"/>
        <end position="26"/>
    </location>
</feature>
<proteinExistence type="predicted"/>
<keyword evidence="4" id="KW-1185">Reference proteome</keyword>
<dbReference type="RefSeq" id="WP_078665853.1">
    <property type="nucleotide sequence ID" value="NZ_FUXM01000022.1"/>
</dbReference>
<evidence type="ECO:0000313" key="4">
    <source>
        <dbReference type="Proteomes" id="UP000189933"/>
    </source>
</evidence>
<organism evidence="3 4">
    <name type="scientific">Carboxydocella sporoproducens DSM 16521</name>
    <dbReference type="NCBI Taxonomy" id="1121270"/>
    <lineage>
        <taxon>Bacteria</taxon>
        <taxon>Bacillati</taxon>
        <taxon>Bacillota</taxon>
        <taxon>Clostridia</taxon>
        <taxon>Eubacteriales</taxon>
        <taxon>Clostridiales Family XVI. Incertae Sedis</taxon>
        <taxon>Carboxydocella</taxon>
    </lineage>
</organism>
<name>A0A1T4QWB1_9FIRM</name>
<feature type="chain" id="PRO_5010556954" evidence="2">
    <location>
        <begin position="27"/>
        <end position="223"/>
    </location>
</feature>
<dbReference type="SUPFAM" id="SSF58100">
    <property type="entry name" value="Bacterial hemolysins"/>
    <property type="match status" value="1"/>
</dbReference>
<reference evidence="4" key="1">
    <citation type="submission" date="2017-02" db="EMBL/GenBank/DDBJ databases">
        <authorList>
            <person name="Varghese N."/>
            <person name="Submissions S."/>
        </authorList>
    </citation>
    <scope>NUCLEOTIDE SEQUENCE [LARGE SCALE GENOMIC DNA]</scope>
    <source>
        <strain evidence="4">DSM 16521</strain>
    </source>
</reference>
<evidence type="ECO:0000313" key="3">
    <source>
        <dbReference type="EMBL" id="SKA07608.1"/>
    </source>
</evidence>
<sequence>MTIKHKFLATFVAAILALGPVSAVFAEGETTTTTDATTQTTVTSDTYGNTTTTTQVNPFEQQVLQVKAVLVKLLDNPTDTALKAELNKLITSKKDIRVLAQAINSLKKDAVADFKKTKDSKTYVKRIHRINELARMLKKEIVKRENEIKKEQKKDKRELAQLKAQEKKLKQELKAKAKAEKAKRKIAELQAKIKKLEAELAAATSALNQTAQATTTVNASITQ</sequence>